<dbReference type="OrthoDB" id="3055280at2759"/>
<evidence type="ECO:0000313" key="2">
    <source>
        <dbReference type="Proteomes" id="UP000017559"/>
    </source>
</evidence>
<reference evidence="1 2" key="1">
    <citation type="journal article" date="2014" name="BMC Genomics">
        <title>Genome and secretome analysis of the hemibiotrophic fungal pathogen, Moniliophthora roreri, which causes frosty pod rot disease of cacao: mechanisms of the biotrophic and necrotrophic phases.</title>
        <authorList>
            <person name="Meinhardt L.W."/>
            <person name="Costa G.G.L."/>
            <person name="Thomazella D.P.T."/>
            <person name="Teixeira P.J.P.L."/>
            <person name="Carazzolle M.F."/>
            <person name="Schuster S.C."/>
            <person name="Carlson J.E."/>
            <person name="Guiltinan M.J."/>
            <person name="Mieczkowski P."/>
            <person name="Farmer A."/>
            <person name="Ramaraj T."/>
            <person name="Crozier J."/>
            <person name="Davis R.E."/>
            <person name="Shao J."/>
            <person name="Melnick R.L."/>
            <person name="Pereira G.A.G."/>
            <person name="Bailey B.A."/>
        </authorList>
    </citation>
    <scope>NUCLEOTIDE SEQUENCE [LARGE SCALE GENOMIC DNA]</scope>
    <source>
        <strain evidence="1 2">MCA 2997</strain>
    </source>
</reference>
<dbReference type="EMBL" id="AWSO01000047">
    <property type="protein sequence ID" value="ESK96487.1"/>
    <property type="molecule type" value="Genomic_DNA"/>
</dbReference>
<evidence type="ECO:0000313" key="1">
    <source>
        <dbReference type="EMBL" id="ESK96487.1"/>
    </source>
</evidence>
<dbReference type="KEGG" id="mrr:Moror_6995"/>
<dbReference type="AlphaFoldDB" id="V2XRW1"/>
<proteinExistence type="predicted"/>
<name>V2XRW1_MONRO</name>
<gene>
    <name evidence="1" type="ORF">Moror_6995</name>
</gene>
<keyword evidence="2" id="KW-1185">Reference proteome</keyword>
<dbReference type="Proteomes" id="UP000017559">
    <property type="component" value="Unassembled WGS sequence"/>
</dbReference>
<sequence length="413" mass="47622">MGGADTYCLLTGNRYQHGVHTLVDQIRDTWLERIDEIPRPSEELLQKLFYNQEDVQDSKNFVIITPYERMASGDVVVLDGFDHPPPAAPSPHNVTAIFHVVPGNNPDLADYRSSANPNVHYTVSSYGATRIITFSAWRILVGRFPKYHWPSILYSICKHRPAYLEGVQQGPTARIREQFANWVRVADFEEEIARRESDPVEQPSEEEDDWYSDYHKAWYRLLMSKDKTTEQIVEEAWLGKGNMYCFVRPDRFPVAETHLYPALLKIDATNQPRTLAPLPNLTSLPLDIYHYLCSTFLTPKSVLTLVSLNRHLRSLLLPNVDALVHKCLTKLQPYYLPIADAPCPNGDGEIKWWRDKWKKHDISAGADGREHSNIPWMQYARACSKSTSMKNRKRIWGIVDQVERIARERALLH</sequence>
<organism evidence="1 2">
    <name type="scientific">Moniliophthora roreri (strain MCA 2997)</name>
    <name type="common">Cocoa frosty pod rot fungus</name>
    <name type="synonym">Crinipellis roreri</name>
    <dbReference type="NCBI Taxonomy" id="1381753"/>
    <lineage>
        <taxon>Eukaryota</taxon>
        <taxon>Fungi</taxon>
        <taxon>Dikarya</taxon>
        <taxon>Basidiomycota</taxon>
        <taxon>Agaricomycotina</taxon>
        <taxon>Agaricomycetes</taxon>
        <taxon>Agaricomycetidae</taxon>
        <taxon>Agaricales</taxon>
        <taxon>Marasmiineae</taxon>
        <taxon>Marasmiaceae</taxon>
        <taxon>Moniliophthora</taxon>
    </lineage>
</organism>
<accession>V2XRW1</accession>
<protein>
    <recommendedName>
        <fullName evidence="3">F-box domain-containing protein</fullName>
    </recommendedName>
</protein>
<evidence type="ECO:0008006" key="3">
    <source>
        <dbReference type="Google" id="ProtNLM"/>
    </source>
</evidence>
<comment type="caution">
    <text evidence="1">The sequence shown here is derived from an EMBL/GenBank/DDBJ whole genome shotgun (WGS) entry which is preliminary data.</text>
</comment>
<dbReference type="HOGENOM" id="CLU_658963_0_0_1"/>